<accession>A0ABV5YT73</accession>
<evidence type="ECO:0008006" key="3">
    <source>
        <dbReference type="Google" id="ProtNLM"/>
    </source>
</evidence>
<sequence length="179" mass="19334">MPTPSSTAAPKVIGRSPSIDTSFLTRIKYQLEAYTVAMAGSAAKTSATCDRSTLVVAQGATVHCTVDYSGLRVPWTVTIKGSSSDLLVPYDAVPSTGILSRAGVLRAFYVSQAQNGTDLRCGDLPEKTLVPLNQRTQYRCQYVSKPSADKYMKLPAQRITLAVISKQTGPDFELPYDVH</sequence>
<reference evidence="1 2" key="1">
    <citation type="submission" date="2024-09" db="EMBL/GenBank/DDBJ databases">
        <authorList>
            <person name="Sun Q."/>
            <person name="Mori K."/>
        </authorList>
    </citation>
    <scope>NUCLEOTIDE SEQUENCE [LARGE SCALE GENOMIC DNA]</scope>
    <source>
        <strain evidence="1 2">TBRC 0563</strain>
    </source>
</reference>
<keyword evidence="2" id="KW-1185">Reference proteome</keyword>
<comment type="caution">
    <text evidence="1">The sequence shown here is derived from an EMBL/GenBank/DDBJ whole genome shotgun (WGS) entry which is preliminary data.</text>
</comment>
<protein>
    <recommendedName>
        <fullName evidence="3">Ig-like domain-containing protein</fullName>
    </recommendedName>
</protein>
<evidence type="ECO:0000313" key="1">
    <source>
        <dbReference type="EMBL" id="MFB9838286.1"/>
    </source>
</evidence>
<proteinExistence type="predicted"/>
<dbReference type="EMBL" id="JBHLZP010000491">
    <property type="protein sequence ID" value="MFB9838286.1"/>
    <property type="molecule type" value="Genomic_DNA"/>
</dbReference>
<gene>
    <name evidence="1" type="ORF">ACFFNX_39635</name>
</gene>
<name>A0ABV5YT73_9ACTN</name>
<dbReference type="Proteomes" id="UP001589627">
    <property type="component" value="Unassembled WGS sequence"/>
</dbReference>
<evidence type="ECO:0000313" key="2">
    <source>
        <dbReference type="Proteomes" id="UP001589627"/>
    </source>
</evidence>
<dbReference type="RefSeq" id="WP_378211301.1">
    <property type="nucleotide sequence ID" value="NZ_JBHLZP010000491.1"/>
</dbReference>
<organism evidence="1 2">
    <name type="scientific">Actinoallomurus acaciae</name>
    <dbReference type="NCBI Taxonomy" id="502577"/>
    <lineage>
        <taxon>Bacteria</taxon>
        <taxon>Bacillati</taxon>
        <taxon>Actinomycetota</taxon>
        <taxon>Actinomycetes</taxon>
        <taxon>Streptosporangiales</taxon>
        <taxon>Thermomonosporaceae</taxon>
        <taxon>Actinoallomurus</taxon>
    </lineage>
</organism>